<dbReference type="SUPFAM" id="SSF54928">
    <property type="entry name" value="RNA-binding domain, RBD"/>
    <property type="match status" value="1"/>
</dbReference>
<organism evidence="2 3">
    <name type="scientific">Lophiostoma macrostomum CBS 122681</name>
    <dbReference type="NCBI Taxonomy" id="1314788"/>
    <lineage>
        <taxon>Eukaryota</taxon>
        <taxon>Fungi</taxon>
        <taxon>Dikarya</taxon>
        <taxon>Ascomycota</taxon>
        <taxon>Pezizomycotina</taxon>
        <taxon>Dothideomycetes</taxon>
        <taxon>Pleosporomycetidae</taxon>
        <taxon>Pleosporales</taxon>
        <taxon>Lophiostomataceae</taxon>
        <taxon>Lophiostoma</taxon>
    </lineage>
</organism>
<gene>
    <name evidence="2" type="ORF">K491DRAFT_701590</name>
</gene>
<proteinExistence type="predicted"/>
<feature type="compositionally biased region" description="Polar residues" evidence="1">
    <location>
        <begin position="53"/>
        <end position="71"/>
    </location>
</feature>
<reference evidence="2" key="1">
    <citation type="journal article" date="2020" name="Stud. Mycol.">
        <title>101 Dothideomycetes genomes: a test case for predicting lifestyles and emergence of pathogens.</title>
        <authorList>
            <person name="Haridas S."/>
            <person name="Albert R."/>
            <person name="Binder M."/>
            <person name="Bloem J."/>
            <person name="Labutti K."/>
            <person name="Salamov A."/>
            <person name="Andreopoulos B."/>
            <person name="Baker S."/>
            <person name="Barry K."/>
            <person name="Bills G."/>
            <person name="Bluhm B."/>
            <person name="Cannon C."/>
            <person name="Castanera R."/>
            <person name="Culley D."/>
            <person name="Daum C."/>
            <person name="Ezra D."/>
            <person name="Gonzalez J."/>
            <person name="Henrissat B."/>
            <person name="Kuo A."/>
            <person name="Liang C."/>
            <person name="Lipzen A."/>
            <person name="Lutzoni F."/>
            <person name="Magnuson J."/>
            <person name="Mondo S."/>
            <person name="Nolan M."/>
            <person name="Ohm R."/>
            <person name="Pangilinan J."/>
            <person name="Park H.-J."/>
            <person name="Ramirez L."/>
            <person name="Alfaro M."/>
            <person name="Sun H."/>
            <person name="Tritt A."/>
            <person name="Yoshinaga Y."/>
            <person name="Zwiers L.-H."/>
            <person name="Turgeon B."/>
            <person name="Goodwin S."/>
            <person name="Spatafora J."/>
            <person name="Crous P."/>
            <person name="Grigoriev I."/>
        </authorList>
    </citation>
    <scope>NUCLEOTIDE SEQUENCE</scope>
    <source>
        <strain evidence="2">CBS 122681</strain>
    </source>
</reference>
<dbReference type="GO" id="GO:0003676">
    <property type="term" value="F:nucleic acid binding"/>
    <property type="evidence" value="ECO:0007669"/>
    <property type="project" value="InterPro"/>
</dbReference>
<evidence type="ECO:0000313" key="3">
    <source>
        <dbReference type="Proteomes" id="UP000799324"/>
    </source>
</evidence>
<dbReference type="EMBL" id="MU004299">
    <property type="protein sequence ID" value="KAF2660477.1"/>
    <property type="molecule type" value="Genomic_DNA"/>
</dbReference>
<sequence length="280" mass="30349">MTEAPSFADFVQQTREKKKKEALAQEILGSRGRKPSGAGTIAKAPIQKPSLLSRMSNGSGVAKSRSSSAKPTGNIEGKWQHDLHKVNNPNGPPNKKLARTASASQVDRNTRTFNKFQSIVRNNVPTPEPSGFSIRGIAAGGPYTVLASNFAPGTTAADIEAAMTPHATEGGGELLSCRLIASTPTVMVEMQVDRLESAENIISIFNNKKADGRLLYVYLKETPNSASAHNRPLPRGGRPSYDDMDIDRDNGARSGSFQDGRFGFENNTRREPPRGPRKRY</sequence>
<evidence type="ECO:0000256" key="1">
    <source>
        <dbReference type="SAM" id="MobiDB-lite"/>
    </source>
</evidence>
<keyword evidence="3" id="KW-1185">Reference proteome</keyword>
<feature type="region of interest" description="Disordered" evidence="1">
    <location>
        <begin position="225"/>
        <end position="280"/>
    </location>
</feature>
<feature type="compositionally biased region" description="Low complexity" evidence="1">
    <location>
        <begin position="86"/>
        <end position="95"/>
    </location>
</feature>
<dbReference type="InterPro" id="IPR035979">
    <property type="entry name" value="RBD_domain_sf"/>
</dbReference>
<dbReference type="Proteomes" id="UP000799324">
    <property type="component" value="Unassembled WGS sequence"/>
</dbReference>
<evidence type="ECO:0000313" key="2">
    <source>
        <dbReference type="EMBL" id="KAF2660477.1"/>
    </source>
</evidence>
<name>A0A6A6TMP1_9PLEO</name>
<evidence type="ECO:0008006" key="4">
    <source>
        <dbReference type="Google" id="ProtNLM"/>
    </source>
</evidence>
<protein>
    <recommendedName>
        <fullName evidence="4">RRM domain-containing protein</fullName>
    </recommendedName>
</protein>
<dbReference type="CDD" id="cd00590">
    <property type="entry name" value="RRM_SF"/>
    <property type="match status" value="1"/>
</dbReference>
<accession>A0A6A6TMP1</accession>
<dbReference type="OrthoDB" id="5374349at2759"/>
<feature type="region of interest" description="Disordered" evidence="1">
    <location>
        <begin position="1"/>
        <end position="106"/>
    </location>
</feature>
<dbReference type="AlphaFoldDB" id="A0A6A6TMP1"/>